<sequence length="850" mass="96628">LASAPPTETQMEEYRAIALRLYNEEFLSISTEEYTQFLASQDPESAAICELYMDFFLWDRDLLKSTRMLCKKLHLKGESQEIDRLLSVFTRAYIKQNPDNVFCTQDFEKIYIILYSLILLNTNLHNAEVGKKLKMSQMDYVANTLSTFMQLDRALTALSPKQRIQIERELHTYYEDLARMQLFLKKSDSAAAKRMLLLSSKRMSVADTVFSEASNSHSEADFEGRSFAAGGLELARLSTAAVFGSMSQLAHSGPELSRQSSTNTLQLAFNERRTLQGKTLLSFTHPRALGGALRSAAHHGFGFTRALALEVPLYRASAASSLRMVTKDSHLSHQSSCASLLTRNSQVSVDHIGDAFSLASFEEPNLHFDSLIEDMEHFDINTFQDRVDLKLELQGAPYLKEGLLKLKILNNDHVDSSLGEYDNASVLEFSTVLRSGSSFVDFFRSFSSKQPKPKSATMGTNGILLKSAEFFVVVSKGELRLYSFDQKIVKKQQKKQPKPVFYSPYEEDVGDGNWIKNAAHVGNYNLCRTVARLEKTPTPSGSRKTSWTLTFTKVSKKQQKQFVFEAGTVEVATEFVNTCNFWASKITAVPPLEESVSSIEYGWTDLEGLQRNVDKFKKLKTLFKWEPLPRGVYFSNYAHDSDASEGHENDGMMKQFLQTLKYFNHLKTLYTQFMRQKATFVKVFRHHAGCSNYTLVFNNYEQKTQEYMSDLTRYKSYIIMLAYGLKLRLDLEEENKNKAFLGNSVAGEPSRDNDNLVKETVVREINKLINTSSEMNRVFANDPNYKVEVYTSHEHPLLVKSPKTYSIVNLTNFDSSPVKQLLAIDAHDKTSDFAQSFSTTTIREEEEPEE</sequence>
<dbReference type="SUPFAM" id="SSF48425">
    <property type="entry name" value="Sec7 domain"/>
    <property type="match status" value="1"/>
</dbReference>
<organism evidence="2 3">
    <name type="scientific">Metschnikowia bicuspidata</name>
    <dbReference type="NCBI Taxonomy" id="27322"/>
    <lineage>
        <taxon>Eukaryota</taxon>
        <taxon>Fungi</taxon>
        <taxon>Dikarya</taxon>
        <taxon>Ascomycota</taxon>
        <taxon>Saccharomycotina</taxon>
        <taxon>Pichiomycetes</taxon>
        <taxon>Metschnikowiaceae</taxon>
        <taxon>Metschnikowia</taxon>
    </lineage>
</organism>
<dbReference type="InterPro" id="IPR023394">
    <property type="entry name" value="Sec7_C_sf"/>
</dbReference>
<dbReference type="SMART" id="SM00222">
    <property type="entry name" value="Sec7"/>
    <property type="match status" value="1"/>
</dbReference>
<evidence type="ECO:0000313" key="3">
    <source>
        <dbReference type="Proteomes" id="UP000268321"/>
    </source>
</evidence>
<evidence type="ECO:0000313" key="2">
    <source>
        <dbReference type="EMBL" id="RKP32681.1"/>
    </source>
</evidence>
<gene>
    <name evidence="2" type="ORF">METBISCDRAFT_5728</name>
</gene>
<reference evidence="3" key="1">
    <citation type="journal article" date="2018" name="Nat. Microbiol.">
        <title>Leveraging single-cell genomics to expand the fungal tree of life.</title>
        <authorList>
            <person name="Ahrendt S.R."/>
            <person name="Quandt C.A."/>
            <person name="Ciobanu D."/>
            <person name="Clum A."/>
            <person name="Salamov A."/>
            <person name="Andreopoulos B."/>
            <person name="Cheng J.F."/>
            <person name="Woyke T."/>
            <person name="Pelin A."/>
            <person name="Henrissat B."/>
            <person name="Reynolds N.K."/>
            <person name="Benny G.L."/>
            <person name="Smith M.E."/>
            <person name="James T.Y."/>
            <person name="Grigoriev I.V."/>
        </authorList>
    </citation>
    <scope>NUCLEOTIDE SEQUENCE [LARGE SCALE GENOMIC DNA]</scope>
    <source>
        <strain evidence="3">Baker2002</strain>
    </source>
</reference>
<dbReference type="Gene3D" id="1.10.1000.11">
    <property type="entry name" value="Arf Nucleotide-binding Site Opener,domain 2"/>
    <property type="match status" value="1"/>
</dbReference>
<dbReference type="PROSITE" id="PS50190">
    <property type="entry name" value="SEC7"/>
    <property type="match status" value="1"/>
</dbReference>
<feature type="non-terminal residue" evidence="2">
    <location>
        <position position="1"/>
    </location>
</feature>
<dbReference type="Pfam" id="PF01369">
    <property type="entry name" value="Sec7"/>
    <property type="match status" value="1"/>
</dbReference>
<evidence type="ECO:0000259" key="1">
    <source>
        <dbReference type="PROSITE" id="PS50190"/>
    </source>
</evidence>
<dbReference type="AlphaFoldDB" id="A0A4P9ZJT1"/>
<name>A0A4P9ZJT1_9ASCO</name>
<dbReference type="PANTHER" id="PTHR10663:SF405">
    <property type="entry name" value="ARF GUANINE NUCLEOTIDE EXCHANGE FACTOR SYT1"/>
    <property type="match status" value="1"/>
</dbReference>
<dbReference type="OrthoDB" id="2157641at2759"/>
<dbReference type="EMBL" id="ML004430">
    <property type="protein sequence ID" value="RKP32681.1"/>
    <property type="molecule type" value="Genomic_DNA"/>
</dbReference>
<dbReference type="GO" id="GO:0005085">
    <property type="term" value="F:guanyl-nucleotide exchange factor activity"/>
    <property type="evidence" value="ECO:0007669"/>
    <property type="project" value="InterPro"/>
</dbReference>
<protein>
    <recommendedName>
        <fullName evidence="1">SEC7 domain-containing protein</fullName>
    </recommendedName>
</protein>
<dbReference type="InterPro" id="IPR035999">
    <property type="entry name" value="Sec7_dom_sf"/>
</dbReference>
<accession>A0A4P9ZJT1</accession>
<dbReference type="GO" id="GO:0032012">
    <property type="term" value="P:regulation of ARF protein signal transduction"/>
    <property type="evidence" value="ECO:0007669"/>
    <property type="project" value="InterPro"/>
</dbReference>
<keyword evidence="3" id="KW-1185">Reference proteome</keyword>
<feature type="domain" description="SEC7" evidence="1">
    <location>
        <begin position="1"/>
        <end position="180"/>
    </location>
</feature>
<dbReference type="InterPro" id="IPR000904">
    <property type="entry name" value="Sec7_dom"/>
</dbReference>
<proteinExistence type="predicted"/>
<dbReference type="Proteomes" id="UP000268321">
    <property type="component" value="Unassembled WGS sequence"/>
</dbReference>
<feature type="non-terminal residue" evidence="2">
    <location>
        <position position="850"/>
    </location>
</feature>
<dbReference type="PANTHER" id="PTHR10663">
    <property type="entry name" value="GUANYL-NUCLEOTIDE EXCHANGE FACTOR"/>
    <property type="match status" value="1"/>
</dbReference>